<dbReference type="InterPro" id="IPR020894">
    <property type="entry name" value="Cadherin_CS"/>
</dbReference>
<reference evidence="10" key="1">
    <citation type="submission" date="2018-06" db="EMBL/GenBank/DDBJ databases">
        <title>Genome assembly of Danube salmon.</title>
        <authorList>
            <person name="Macqueen D.J."/>
            <person name="Gundappa M.K."/>
        </authorList>
    </citation>
    <scope>NUCLEOTIDE SEQUENCE [LARGE SCALE GENOMIC DNA]</scope>
</reference>
<evidence type="ECO:0000259" key="8">
    <source>
        <dbReference type="PROSITE" id="PS50268"/>
    </source>
</evidence>
<reference evidence="9" key="2">
    <citation type="submission" date="2025-08" db="UniProtKB">
        <authorList>
            <consortium name="Ensembl"/>
        </authorList>
    </citation>
    <scope>IDENTIFICATION</scope>
</reference>
<dbReference type="Proteomes" id="UP000314982">
    <property type="component" value="Unassembled WGS sequence"/>
</dbReference>
<evidence type="ECO:0000256" key="7">
    <source>
        <dbReference type="PROSITE-ProRule" id="PRU00043"/>
    </source>
</evidence>
<accession>A0A4W5JYE1</accession>
<dbReference type="PROSITE" id="PS50268">
    <property type="entry name" value="CADHERIN_2"/>
    <property type="match status" value="1"/>
</dbReference>
<keyword evidence="3" id="KW-0677">Repeat</keyword>
<evidence type="ECO:0000256" key="3">
    <source>
        <dbReference type="ARBA" id="ARBA00022737"/>
    </source>
</evidence>
<organism evidence="9 10">
    <name type="scientific">Hucho hucho</name>
    <name type="common">huchen</name>
    <dbReference type="NCBI Taxonomy" id="62062"/>
    <lineage>
        <taxon>Eukaryota</taxon>
        <taxon>Metazoa</taxon>
        <taxon>Chordata</taxon>
        <taxon>Craniata</taxon>
        <taxon>Vertebrata</taxon>
        <taxon>Euteleostomi</taxon>
        <taxon>Actinopterygii</taxon>
        <taxon>Neopterygii</taxon>
        <taxon>Teleostei</taxon>
        <taxon>Protacanthopterygii</taxon>
        <taxon>Salmoniformes</taxon>
        <taxon>Salmonidae</taxon>
        <taxon>Salmoninae</taxon>
        <taxon>Hucho</taxon>
    </lineage>
</organism>
<feature type="domain" description="Cadherin" evidence="8">
    <location>
        <begin position="8"/>
        <end position="66"/>
    </location>
</feature>
<evidence type="ECO:0000313" key="10">
    <source>
        <dbReference type="Proteomes" id="UP000314982"/>
    </source>
</evidence>
<dbReference type="GO" id="GO:0009653">
    <property type="term" value="P:anatomical structure morphogenesis"/>
    <property type="evidence" value="ECO:0007669"/>
    <property type="project" value="UniProtKB-ARBA"/>
</dbReference>
<dbReference type="AlphaFoldDB" id="A0A4W5JYE1"/>
<dbReference type="STRING" id="62062.ENSHHUP00000003175"/>
<dbReference type="GO" id="GO:0005886">
    <property type="term" value="C:plasma membrane"/>
    <property type="evidence" value="ECO:0007669"/>
    <property type="project" value="UniProtKB-SubCell"/>
</dbReference>
<keyword evidence="2" id="KW-0812">Transmembrane</keyword>
<evidence type="ECO:0000256" key="4">
    <source>
        <dbReference type="ARBA" id="ARBA00022837"/>
    </source>
</evidence>
<dbReference type="SUPFAM" id="SSF49313">
    <property type="entry name" value="Cadherin-like"/>
    <property type="match status" value="1"/>
</dbReference>
<keyword evidence="5" id="KW-1133">Transmembrane helix</keyword>
<comment type="subcellular location">
    <subcellularLocation>
        <location evidence="1">Membrane</location>
    </subcellularLocation>
</comment>
<sequence>MSSTRGGFYVDPSNGTLFIRERAEFDPENPSVSVVIEAFDGGSPPLSSVTTVQVQLSDVNDNAPVFHQSEY</sequence>
<dbReference type="GO" id="GO:0005509">
    <property type="term" value="F:calcium ion binding"/>
    <property type="evidence" value="ECO:0007669"/>
    <property type="project" value="UniProtKB-UniRule"/>
</dbReference>
<evidence type="ECO:0000256" key="2">
    <source>
        <dbReference type="ARBA" id="ARBA00022692"/>
    </source>
</evidence>
<protein>
    <recommendedName>
        <fullName evidence="8">Cadherin domain-containing protein</fullName>
    </recommendedName>
</protein>
<keyword evidence="6" id="KW-0472">Membrane</keyword>
<dbReference type="Ensembl" id="ENSHHUT00000003286.1">
    <property type="protein sequence ID" value="ENSHHUP00000003175.1"/>
    <property type="gene ID" value="ENSHHUG00000002014.1"/>
</dbReference>
<dbReference type="InterPro" id="IPR002126">
    <property type="entry name" value="Cadherin-like_dom"/>
</dbReference>
<reference evidence="9" key="3">
    <citation type="submission" date="2025-09" db="UniProtKB">
        <authorList>
            <consortium name="Ensembl"/>
        </authorList>
    </citation>
    <scope>IDENTIFICATION</scope>
</reference>
<proteinExistence type="predicted"/>
<dbReference type="SMART" id="SM00112">
    <property type="entry name" value="CA"/>
    <property type="match status" value="1"/>
</dbReference>
<dbReference type="Gene3D" id="2.60.40.60">
    <property type="entry name" value="Cadherins"/>
    <property type="match status" value="1"/>
</dbReference>
<dbReference type="GO" id="GO:0007156">
    <property type="term" value="P:homophilic cell adhesion via plasma membrane adhesion molecules"/>
    <property type="evidence" value="ECO:0007669"/>
    <property type="project" value="InterPro"/>
</dbReference>
<keyword evidence="4 7" id="KW-0106">Calcium</keyword>
<name>A0A4W5JYE1_9TELE</name>
<evidence type="ECO:0000313" key="9">
    <source>
        <dbReference type="Ensembl" id="ENSHHUP00000003175.1"/>
    </source>
</evidence>
<dbReference type="CDD" id="cd11304">
    <property type="entry name" value="Cadherin_repeat"/>
    <property type="match status" value="1"/>
</dbReference>
<dbReference type="PANTHER" id="PTHR24026:SF126">
    <property type="entry name" value="PROTOCADHERIN FAT 4"/>
    <property type="match status" value="1"/>
</dbReference>
<keyword evidence="10" id="KW-1185">Reference proteome</keyword>
<dbReference type="PROSITE" id="PS00232">
    <property type="entry name" value="CADHERIN_1"/>
    <property type="match status" value="1"/>
</dbReference>
<dbReference type="PRINTS" id="PR00205">
    <property type="entry name" value="CADHERIN"/>
</dbReference>
<dbReference type="PANTHER" id="PTHR24026">
    <property type="entry name" value="FAT ATYPICAL CADHERIN-RELATED"/>
    <property type="match status" value="1"/>
</dbReference>
<evidence type="ECO:0000256" key="1">
    <source>
        <dbReference type="ARBA" id="ARBA00004370"/>
    </source>
</evidence>
<evidence type="ECO:0000256" key="5">
    <source>
        <dbReference type="ARBA" id="ARBA00022989"/>
    </source>
</evidence>
<dbReference type="InterPro" id="IPR015919">
    <property type="entry name" value="Cadherin-like_sf"/>
</dbReference>
<evidence type="ECO:0000256" key="6">
    <source>
        <dbReference type="ARBA" id="ARBA00023136"/>
    </source>
</evidence>